<evidence type="ECO:0000313" key="1">
    <source>
        <dbReference type="EMBL" id="MBZ5486432.1"/>
    </source>
</evidence>
<gene>
    <name evidence="1" type="ORF">HW452_02725</name>
</gene>
<accession>A0ACC5VS01</accession>
<name>A0ACC5VS01_9GAMM</name>
<reference evidence="1" key="1">
    <citation type="submission" date="2020-06" db="EMBL/GenBank/DDBJ databases">
        <title>Whole Genome Sequence of Halomonas aquamarina MB598.</title>
        <authorList>
            <person name="Pervaiz M."/>
            <person name="Fariq A."/>
            <person name="Yasmin A."/>
            <person name="Welch M."/>
        </authorList>
    </citation>
    <scope>NUCLEOTIDE SEQUENCE</scope>
    <source>
        <strain evidence="1">MB598</strain>
    </source>
</reference>
<protein>
    <submittedName>
        <fullName evidence="1">Oligosaccharide biosynthesis protein Alg14</fullName>
    </submittedName>
</protein>
<evidence type="ECO:0000313" key="2">
    <source>
        <dbReference type="Proteomes" id="UP001319846"/>
    </source>
</evidence>
<comment type="caution">
    <text evidence="1">The sequence shown here is derived from an EMBL/GenBank/DDBJ whole genome shotgun (WGS) entry which is preliminary data.</text>
</comment>
<organism evidence="1 2">
    <name type="scientific">Vreelandella aquamarina</name>
    <dbReference type="NCBI Taxonomy" id="77097"/>
    <lineage>
        <taxon>Bacteria</taxon>
        <taxon>Pseudomonadati</taxon>
        <taxon>Pseudomonadota</taxon>
        <taxon>Gammaproteobacteria</taxon>
        <taxon>Oceanospirillales</taxon>
        <taxon>Halomonadaceae</taxon>
        <taxon>Vreelandella</taxon>
    </lineage>
</organism>
<dbReference type="EMBL" id="JABYQT010000001">
    <property type="protein sequence ID" value="MBZ5486432.1"/>
    <property type="molecule type" value="Genomic_DNA"/>
</dbReference>
<dbReference type="Proteomes" id="UP001319846">
    <property type="component" value="Unassembled WGS sequence"/>
</dbReference>
<sequence length="152" mass="17367">MKILLVASFGGHFIQLKRLFEQMQNFISENVTYEFAVTEKDITINGAPAIYLPNVHRESGLKEKAVSFYNAYKIFKKVKPDVVISTGALPGLIMCFIAKLFGKKVIWVDSMANYQKLSFSGRIAKFFCSVCLTQWEHLAENDKRVTYWGKVL</sequence>
<proteinExistence type="predicted"/>
<keyword evidence="2" id="KW-1185">Reference proteome</keyword>